<dbReference type="Proteomes" id="UP001151699">
    <property type="component" value="Chromosome B"/>
</dbReference>
<dbReference type="GO" id="GO:0070898">
    <property type="term" value="P:RNA polymerase III preinitiation complex assembly"/>
    <property type="evidence" value="ECO:0007669"/>
    <property type="project" value="TreeGrafter"/>
</dbReference>
<organism evidence="4 5">
    <name type="scientific">Pseudolycoriella hygida</name>
    <dbReference type="NCBI Taxonomy" id="35572"/>
    <lineage>
        <taxon>Eukaryota</taxon>
        <taxon>Metazoa</taxon>
        <taxon>Ecdysozoa</taxon>
        <taxon>Arthropoda</taxon>
        <taxon>Hexapoda</taxon>
        <taxon>Insecta</taxon>
        <taxon>Pterygota</taxon>
        <taxon>Neoptera</taxon>
        <taxon>Endopterygota</taxon>
        <taxon>Diptera</taxon>
        <taxon>Nematocera</taxon>
        <taxon>Sciaroidea</taxon>
        <taxon>Sciaridae</taxon>
        <taxon>Pseudolycoriella</taxon>
    </lineage>
</organism>
<evidence type="ECO:0000313" key="4">
    <source>
        <dbReference type="EMBL" id="KAJ6641491.1"/>
    </source>
</evidence>
<dbReference type="PANTHER" id="PTHR22929:SF0">
    <property type="entry name" value="TRANSCRIPTION FACTOR TFIIIB COMPONENT B'' HOMOLOG"/>
    <property type="match status" value="1"/>
</dbReference>
<name>A0A9Q0N1D4_9DIPT</name>
<feature type="non-terminal residue" evidence="4">
    <location>
        <position position="352"/>
    </location>
</feature>
<dbReference type="InterPro" id="IPR039467">
    <property type="entry name" value="TFIIIB_B''_Myb"/>
</dbReference>
<dbReference type="SUPFAM" id="SSF46689">
    <property type="entry name" value="Homeodomain-like"/>
    <property type="match status" value="1"/>
</dbReference>
<dbReference type="GO" id="GO:0000126">
    <property type="term" value="C:transcription factor TFIIIB complex"/>
    <property type="evidence" value="ECO:0007669"/>
    <property type="project" value="TreeGrafter"/>
</dbReference>
<evidence type="ECO:0000256" key="2">
    <source>
        <dbReference type="SAM" id="MobiDB-lite"/>
    </source>
</evidence>
<dbReference type="SMART" id="SM00717">
    <property type="entry name" value="SANT"/>
    <property type="match status" value="1"/>
</dbReference>
<dbReference type="PANTHER" id="PTHR22929">
    <property type="entry name" value="RNA POLYMERASE III TRANSCRIPTION INITIATION FACTOR B"/>
    <property type="match status" value="1"/>
</dbReference>
<feature type="region of interest" description="Disordered" evidence="2">
    <location>
        <begin position="299"/>
        <end position="331"/>
    </location>
</feature>
<feature type="compositionally biased region" description="Basic residues" evidence="2">
    <location>
        <begin position="318"/>
        <end position="327"/>
    </location>
</feature>
<dbReference type="GO" id="GO:0005634">
    <property type="term" value="C:nucleus"/>
    <property type="evidence" value="ECO:0007669"/>
    <property type="project" value="UniProtKB-SubCell"/>
</dbReference>
<comment type="subcellular location">
    <subcellularLocation>
        <location evidence="1">Nucleus</location>
    </subcellularLocation>
</comment>
<keyword evidence="5" id="KW-1185">Reference proteome</keyword>
<feature type="non-terminal residue" evidence="4">
    <location>
        <position position="1"/>
    </location>
</feature>
<feature type="compositionally biased region" description="Low complexity" evidence="2">
    <location>
        <begin position="18"/>
        <end position="32"/>
    </location>
</feature>
<evidence type="ECO:0000256" key="1">
    <source>
        <dbReference type="ARBA" id="ARBA00004123"/>
    </source>
</evidence>
<dbReference type="Pfam" id="PF15963">
    <property type="entry name" value="Myb_DNA-bind_7"/>
    <property type="match status" value="1"/>
</dbReference>
<accession>A0A9Q0N1D4</accession>
<feature type="region of interest" description="Disordered" evidence="2">
    <location>
        <begin position="1"/>
        <end position="41"/>
    </location>
</feature>
<reference evidence="4" key="1">
    <citation type="submission" date="2022-07" db="EMBL/GenBank/DDBJ databases">
        <authorList>
            <person name="Trinca V."/>
            <person name="Uliana J.V.C."/>
            <person name="Torres T.T."/>
            <person name="Ward R.J."/>
            <person name="Monesi N."/>
        </authorList>
    </citation>
    <scope>NUCLEOTIDE SEQUENCE</scope>
    <source>
        <strain evidence="4">HSMRA1968</strain>
        <tissue evidence="4">Whole embryos</tissue>
    </source>
</reference>
<feature type="compositionally biased region" description="Basic and acidic residues" evidence="2">
    <location>
        <begin position="299"/>
        <end position="317"/>
    </location>
</feature>
<sequence>GAVSESEDETNKRQRHLSTSSNHSSYNIYNNNLTPKAIPGENTRTRTESICSNVSDATFQTFSKPKRIARSEEFQRIANAKKEFQQRFNGKTPDKQHLTMYDMIYYNPITNPLKNPAPKSSDVKERRASSAASVHSVASIRSIKTEAKTSEDSVDTQMPVPQLKLGPNGEIVLDEKSLVIETTGDREARETLANADIVYDDEFSGSTGFYKRQKRTREWDANETIKFYRCLHTVGTDFSLMLMFFPERSRRDLKLKFKKEEKTNLHLINKALLHPKEFNIDELKVDLEREEKELEQKKREWEELKQKHAKERREQSRLLKRKNRKSVGARNIAGSSAIYDHEFAIAPRKNRK</sequence>
<gene>
    <name evidence="4" type="primary">Bdp1</name>
    <name evidence="4" type="ORF">Bhyg_06430</name>
</gene>
<dbReference type="AlphaFoldDB" id="A0A9Q0N1D4"/>
<evidence type="ECO:0000259" key="3">
    <source>
        <dbReference type="SMART" id="SM00717"/>
    </source>
</evidence>
<dbReference type="OrthoDB" id="272624at2759"/>
<dbReference type="InterPro" id="IPR009057">
    <property type="entry name" value="Homeodomain-like_sf"/>
</dbReference>
<protein>
    <submittedName>
        <fullName evidence="4">Transcription factor TFIIIB component B'' like</fullName>
    </submittedName>
</protein>
<evidence type="ECO:0000313" key="5">
    <source>
        <dbReference type="Proteomes" id="UP001151699"/>
    </source>
</evidence>
<dbReference type="EMBL" id="WJQU01000002">
    <property type="protein sequence ID" value="KAJ6641491.1"/>
    <property type="molecule type" value="Genomic_DNA"/>
</dbReference>
<feature type="region of interest" description="Disordered" evidence="2">
    <location>
        <begin position="112"/>
        <end position="135"/>
    </location>
</feature>
<feature type="domain" description="Myb-like" evidence="3">
    <location>
        <begin position="215"/>
        <end position="263"/>
    </location>
</feature>
<dbReference type="GO" id="GO:0001156">
    <property type="term" value="F:TFIIIC-class transcription factor complex binding"/>
    <property type="evidence" value="ECO:0007669"/>
    <property type="project" value="TreeGrafter"/>
</dbReference>
<dbReference type="InterPro" id="IPR001005">
    <property type="entry name" value="SANT/Myb"/>
</dbReference>
<comment type="caution">
    <text evidence="4">The sequence shown here is derived from an EMBL/GenBank/DDBJ whole genome shotgun (WGS) entry which is preliminary data.</text>
</comment>
<proteinExistence type="predicted"/>